<name>A0A0S4LMY8_9BACT</name>
<sequence>MHKRQHKNLERGIDGNGGGGNLLQHGIEQRDDIGSRFVDIERGDSFNGRRVDDREIKLLVGGSQMNEQVEGAVDDVVDDRIRPVNLVDDDNGFVSERQGFPQHEGCLGHGAFFGIDQNQHPIHHAQRAFHFTAEIGMARRIDDVDFHPVVDDAGIFGPDRDPTLPFLIHRIHDALAHIVDLAMDVRLAEHGIDQGCFAVIDVGDDGYIPNITSTVLRGACSGHGDGASFMTKRRPGNEAQTWQYTRTVFFHTS</sequence>
<dbReference type="AlphaFoldDB" id="A0A0S4LMY8"/>
<evidence type="ECO:0000313" key="1">
    <source>
        <dbReference type="EMBL" id="CUS37286.1"/>
    </source>
</evidence>
<dbReference type="AntiFam" id="ANF00072">
    <property type="entry name" value="Shadow ORF (opposite TypA)"/>
</dbReference>
<dbReference type="EMBL" id="CZPZ01000023">
    <property type="protein sequence ID" value="CUS37286.1"/>
    <property type="molecule type" value="Genomic_DNA"/>
</dbReference>
<gene>
    <name evidence="1" type="ORF">COMA2_30175</name>
</gene>
<protein>
    <submittedName>
        <fullName evidence="1">Uncharacterized protein</fullName>
    </submittedName>
</protein>
<reference evidence="2" key="1">
    <citation type="submission" date="2015-10" db="EMBL/GenBank/DDBJ databases">
        <authorList>
            <person name="Luecker S."/>
            <person name="Luecker S."/>
        </authorList>
    </citation>
    <scope>NUCLEOTIDE SEQUENCE [LARGE SCALE GENOMIC DNA]</scope>
</reference>
<organism evidence="1 2">
    <name type="scientific">Candidatus Nitrospira nitrificans</name>
    <dbReference type="NCBI Taxonomy" id="1742973"/>
    <lineage>
        <taxon>Bacteria</taxon>
        <taxon>Pseudomonadati</taxon>
        <taxon>Nitrospirota</taxon>
        <taxon>Nitrospiria</taxon>
        <taxon>Nitrospirales</taxon>
        <taxon>Nitrospiraceae</taxon>
        <taxon>Nitrospira</taxon>
    </lineage>
</organism>
<keyword evidence="2" id="KW-1185">Reference proteome</keyword>
<proteinExistence type="predicted"/>
<accession>A0A0S4LMY8</accession>
<dbReference type="Proteomes" id="UP000198736">
    <property type="component" value="Unassembled WGS sequence"/>
</dbReference>
<evidence type="ECO:0000313" key="2">
    <source>
        <dbReference type="Proteomes" id="UP000198736"/>
    </source>
</evidence>